<dbReference type="HOGENOM" id="CLU_014546_7_2_1"/>
<reference evidence="3 5" key="2">
    <citation type="journal article" date="2014" name="BMC Genomics">
        <title>An improved genome release (version Mt4.0) for the model legume Medicago truncatula.</title>
        <authorList>
            <person name="Tang H."/>
            <person name="Krishnakumar V."/>
            <person name="Bidwell S."/>
            <person name="Rosen B."/>
            <person name="Chan A."/>
            <person name="Zhou S."/>
            <person name="Gentzbittel L."/>
            <person name="Childs K.L."/>
            <person name="Yandell M."/>
            <person name="Gundlach H."/>
            <person name="Mayer K.F."/>
            <person name="Schwartz D.C."/>
            <person name="Town C.D."/>
        </authorList>
    </citation>
    <scope>GENOME REANNOTATION</scope>
    <source>
        <strain evidence="3">A17</strain>
        <strain evidence="4 5">cv. Jemalong A17</strain>
    </source>
</reference>
<keyword evidence="1" id="KW-0808">Transferase</keyword>
<gene>
    <name evidence="3" type="ordered locus">MTR_7g014620</name>
</gene>
<dbReference type="GO" id="GO:0016747">
    <property type="term" value="F:acyltransferase activity, transferring groups other than amino-acyl groups"/>
    <property type="evidence" value="ECO:0007669"/>
    <property type="project" value="UniProtKB-ARBA"/>
</dbReference>
<evidence type="ECO:0000256" key="1">
    <source>
        <dbReference type="ARBA" id="ARBA00022679"/>
    </source>
</evidence>
<dbReference type="EnsemblPlants" id="AES77711">
    <property type="protein sequence ID" value="AES77711"/>
    <property type="gene ID" value="MTR_7g014620"/>
</dbReference>
<protein>
    <submittedName>
        <fullName evidence="3">HXXXD-type acyl-transferase family protein</fullName>
    </submittedName>
</protein>
<evidence type="ECO:0000256" key="2">
    <source>
        <dbReference type="ARBA" id="ARBA00023315"/>
    </source>
</evidence>
<dbReference type="AlphaFoldDB" id="G7L683"/>
<dbReference type="InterPro" id="IPR023213">
    <property type="entry name" value="CAT-like_dom_sf"/>
</dbReference>
<proteinExistence type="predicted"/>
<dbReference type="STRING" id="3880.G7L683"/>
<reference evidence="4" key="3">
    <citation type="submission" date="2015-04" db="UniProtKB">
        <authorList>
            <consortium name="EnsemblPlants"/>
        </authorList>
    </citation>
    <scope>IDENTIFICATION</scope>
    <source>
        <strain evidence="4">cv. Jemalong A17</strain>
    </source>
</reference>
<keyword evidence="2" id="KW-0012">Acyltransferase</keyword>
<evidence type="ECO:0000313" key="4">
    <source>
        <dbReference type="EnsemblPlants" id="AES77711"/>
    </source>
</evidence>
<dbReference type="InterPro" id="IPR051504">
    <property type="entry name" value="Plant_metabolite_acyltrans"/>
</dbReference>
<dbReference type="PaxDb" id="3880-AES77711"/>
<dbReference type="Gene3D" id="3.30.559.10">
    <property type="entry name" value="Chloramphenicol acetyltransferase-like domain"/>
    <property type="match status" value="2"/>
</dbReference>
<evidence type="ECO:0000313" key="3">
    <source>
        <dbReference type="EMBL" id="AES77711.1"/>
    </source>
</evidence>
<dbReference type="PANTHER" id="PTHR31625">
    <property type="match status" value="1"/>
</dbReference>
<accession>G7L683</accession>
<keyword evidence="5" id="KW-1185">Reference proteome</keyword>
<dbReference type="Pfam" id="PF02458">
    <property type="entry name" value="Transferase"/>
    <property type="match status" value="1"/>
</dbReference>
<organism evidence="3 5">
    <name type="scientific">Medicago truncatula</name>
    <name type="common">Barrel medic</name>
    <name type="synonym">Medicago tribuloides</name>
    <dbReference type="NCBI Taxonomy" id="3880"/>
    <lineage>
        <taxon>Eukaryota</taxon>
        <taxon>Viridiplantae</taxon>
        <taxon>Streptophyta</taxon>
        <taxon>Embryophyta</taxon>
        <taxon>Tracheophyta</taxon>
        <taxon>Spermatophyta</taxon>
        <taxon>Magnoliopsida</taxon>
        <taxon>eudicotyledons</taxon>
        <taxon>Gunneridae</taxon>
        <taxon>Pentapetalae</taxon>
        <taxon>rosids</taxon>
        <taxon>fabids</taxon>
        <taxon>Fabales</taxon>
        <taxon>Fabaceae</taxon>
        <taxon>Papilionoideae</taxon>
        <taxon>50 kb inversion clade</taxon>
        <taxon>NPAAA clade</taxon>
        <taxon>Hologalegina</taxon>
        <taxon>IRL clade</taxon>
        <taxon>Trifolieae</taxon>
        <taxon>Medicago</taxon>
    </lineage>
</organism>
<dbReference type="eggNOG" id="ENOG502QV7U">
    <property type="taxonomic scope" value="Eukaryota"/>
</dbReference>
<sequence>MLFLQSSTQTTTFPLTFFDILWLKVYPVERVFFYTLPSSQSHPSFFFQKLVTILKSSPSLTLKHFLPLAGKIIWPSESQQPIILYTPNDGVSLLIAESKVDFDQVVENSPDEASLSRSFIPHLESADSFASIISVQITLFQKSGFSIRTSTHHGVLDGKSSTMFIKAWAYLCNKTIETNEESPTLLAKLEPLFNMEIIKDPNELGVTFKNSYSVRATFNLTLEDLIKIKQMVSSKLEVVDKNESNLKPQSLSAFVLTCAYSLVCLAKAIHGAAKEKDKFSFAFPIDCRSRLEPPIPNNYFGNCVWGHFVDTKPSNFMEEDDVYLVAKCIHEKIKMINDHGVFQGSINDGFGKYNSLINEGFGVFGVGGSNKFGVYETDFGWGKPEKVVTVSVDRGLYIGLAESKDGNGGVEVELVLNKLVMDLFSSFFFEGLCIN</sequence>
<dbReference type="SUPFAM" id="SSF52777">
    <property type="entry name" value="CoA-dependent acyltransferases"/>
    <property type="match status" value="1"/>
</dbReference>
<evidence type="ECO:0000313" key="5">
    <source>
        <dbReference type="Proteomes" id="UP000002051"/>
    </source>
</evidence>
<reference evidence="3 5" key="1">
    <citation type="journal article" date="2011" name="Nature">
        <title>The Medicago genome provides insight into the evolution of rhizobial symbioses.</title>
        <authorList>
            <person name="Young N.D."/>
            <person name="Debelle F."/>
            <person name="Oldroyd G.E."/>
            <person name="Geurts R."/>
            <person name="Cannon S.B."/>
            <person name="Udvardi M.K."/>
            <person name="Benedito V.A."/>
            <person name="Mayer K.F."/>
            <person name="Gouzy J."/>
            <person name="Schoof H."/>
            <person name="Van de Peer Y."/>
            <person name="Proost S."/>
            <person name="Cook D.R."/>
            <person name="Meyers B.C."/>
            <person name="Spannagl M."/>
            <person name="Cheung F."/>
            <person name="De Mita S."/>
            <person name="Krishnakumar V."/>
            <person name="Gundlach H."/>
            <person name="Zhou S."/>
            <person name="Mudge J."/>
            <person name="Bharti A.K."/>
            <person name="Murray J.D."/>
            <person name="Naoumkina M.A."/>
            <person name="Rosen B."/>
            <person name="Silverstein K.A."/>
            <person name="Tang H."/>
            <person name="Rombauts S."/>
            <person name="Zhao P.X."/>
            <person name="Zhou P."/>
            <person name="Barbe V."/>
            <person name="Bardou P."/>
            <person name="Bechner M."/>
            <person name="Bellec A."/>
            <person name="Berger A."/>
            <person name="Berges H."/>
            <person name="Bidwell S."/>
            <person name="Bisseling T."/>
            <person name="Choisne N."/>
            <person name="Couloux A."/>
            <person name="Denny R."/>
            <person name="Deshpande S."/>
            <person name="Dai X."/>
            <person name="Doyle J.J."/>
            <person name="Dudez A.M."/>
            <person name="Farmer A.D."/>
            <person name="Fouteau S."/>
            <person name="Franken C."/>
            <person name="Gibelin C."/>
            <person name="Gish J."/>
            <person name="Goldstein S."/>
            <person name="Gonzalez A.J."/>
            <person name="Green P.J."/>
            <person name="Hallab A."/>
            <person name="Hartog M."/>
            <person name="Hua A."/>
            <person name="Humphray S.J."/>
            <person name="Jeong D.H."/>
            <person name="Jing Y."/>
            <person name="Jocker A."/>
            <person name="Kenton S.M."/>
            <person name="Kim D.J."/>
            <person name="Klee K."/>
            <person name="Lai H."/>
            <person name="Lang C."/>
            <person name="Lin S."/>
            <person name="Macmil S.L."/>
            <person name="Magdelenat G."/>
            <person name="Matthews L."/>
            <person name="McCorrison J."/>
            <person name="Monaghan E.L."/>
            <person name="Mun J.H."/>
            <person name="Najar F.Z."/>
            <person name="Nicholson C."/>
            <person name="Noirot C."/>
            <person name="O'Bleness M."/>
            <person name="Paule C.R."/>
            <person name="Poulain J."/>
            <person name="Prion F."/>
            <person name="Qin B."/>
            <person name="Qu C."/>
            <person name="Retzel E.F."/>
            <person name="Riddle C."/>
            <person name="Sallet E."/>
            <person name="Samain S."/>
            <person name="Samson N."/>
            <person name="Sanders I."/>
            <person name="Saurat O."/>
            <person name="Scarpelli C."/>
            <person name="Schiex T."/>
            <person name="Segurens B."/>
            <person name="Severin A.J."/>
            <person name="Sherrier D.J."/>
            <person name="Shi R."/>
            <person name="Sims S."/>
            <person name="Singer S.R."/>
            <person name="Sinharoy S."/>
            <person name="Sterck L."/>
            <person name="Viollet A."/>
            <person name="Wang B.B."/>
            <person name="Wang K."/>
            <person name="Wang M."/>
            <person name="Wang X."/>
            <person name="Warfsmann J."/>
            <person name="Weissenbach J."/>
            <person name="White D.D."/>
            <person name="White J.D."/>
            <person name="Wiley G.B."/>
            <person name="Wincker P."/>
            <person name="Xing Y."/>
            <person name="Yang L."/>
            <person name="Yao Z."/>
            <person name="Ying F."/>
            <person name="Zhai J."/>
            <person name="Zhou L."/>
            <person name="Zuber A."/>
            <person name="Denarie J."/>
            <person name="Dixon R.A."/>
            <person name="May G.D."/>
            <person name="Schwartz D.C."/>
            <person name="Rogers J."/>
            <person name="Quetier F."/>
            <person name="Town C.D."/>
            <person name="Roe B.A."/>
        </authorList>
    </citation>
    <scope>NUCLEOTIDE SEQUENCE [LARGE SCALE GENOMIC DNA]</scope>
    <source>
        <strain evidence="3">A17</strain>
        <strain evidence="4 5">cv. Jemalong A17</strain>
    </source>
</reference>
<dbReference type="EMBL" id="CM001223">
    <property type="protein sequence ID" value="AES77711.1"/>
    <property type="molecule type" value="Genomic_DNA"/>
</dbReference>
<dbReference type="Proteomes" id="UP000002051">
    <property type="component" value="Unassembled WGS sequence"/>
</dbReference>
<dbReference type="OMA" id="KSWAHVC"/>
<name>G7L683_MEDTR</name>